<reference evidence="2 3" key="1">
    <citation type="submission" date="2019-07" db="EMBL/GenBank/DDBJ databases">
        <title>Tepidimonas charontis SPSP-6 draft genome.</title>
        <authorList>
            <person name="Da Costa M.S."/>
            <person name="Froufe H.J.C."/>
            <person name="Egas C."/>
            <person name="Albuquerque L."/>
        </authorList>
    </citation>
    <scope>NUCLEOTIDE SEQUENCE [LARGE SCALE GENOMIC DNA]</scope>
    <source>
        <strain evidence="2 3">SPSP-6</strain>
    </source>
</reference>
<feature type="domain" description="Type II secretion system protein GspE N-terminal" evidence="1">
    <location>
        <begin position="68"/>
        <end position="154"/>
    </location>
</feature>
<dbReference type="EMBL" id="VJON01000053">
    <property type="protein sequence ID" value="TSE30556.1"/>
    <property type="molecule type" value="Genomic_DNA"/>
</dbReference>
<dbReference type="Gene3D" id="1.10.40.70">
    <property type="match status" value="1"/>
</dbReference>
<evidence type="ECO:0000313" key="3">
    <source>
        <dbReference type="Proteomes" id="UP000318294"/>
    </source>
</evidence>
<dbReference type="AlphaFoldDB" id="A0A554X479"/>
<protein>
    <submittedName>
        <fullName evidence="2">Type II secretion system protein E</fullName>
    </submittedName>
</protein>
<sequence>MTDLYDVTTTPHRKLGELLLAAGKLSPPDLQRALQVQQSVGGRIGELLIRLGLVSEADVYAALSQQSGIPLVRLEAFPTTQPDWGPLNPAFLIAHHALPLGDVRVDDPTLVFVSSDPQNPVLVQGLQVALGHPPNLRFGLESEIMQRHNEWLQTADDLVEEGDVGGVSGATEFIEHLRDLASEAPIIRRVNDIVDKAVALRGRP</sequence>
<evidence type="ECO:0000313" key="2">
    <source>
        <dbReference type="EMBL" id="TSE30556.1"/>
    </source>
</evidence>
<dbReference type="SUPFAM" id="SSF160246">
    <property type="entry name" value="EspE N-terminal domain-like"/>
    <property type="match status" value="1"/>
</dbReference>
<proteinExistence type="predicted"/>
<organism evidence="2 3">
    <name type="scientific">Tepidimonas charontis</name>
    <dbReference type="NCBI Taxonomy" id="2267262"/>
    <lineage>
        <taxon>Bacteria</taxon>
        <taxon>Pseudomonadati</taxon>
        <taxon>Pseudomonadota</taxon>
        <taxon>Betaproteobacteria</taxon>
        <taxon>Burkholderiales</taxon>
        <taxon>Tepidimonas</taxon>
    </lineage>
</organism>
<comment type="caution">
    <text evidence="2">The sequence shown here is derived from an EMBL/GenBank/DDBJ whole genome shotgun (WGS) entry which is preliminary data.</text>
</comment>
<evidence type="ECO:0000259" key="1">
    <source>
        <dbReference type="Pfam" id="PF05157"/>
    </source>
</evidence>
<dbReference type="Proteomes" id="UP000318294">
    <property type="component" value="Unassembled WGS sequence"/>
</dbReference>
<gene>
    <name evidence="2" type="primary">xpsE</name>
    <name evidence="2" type="ORF">Tchar_02411</name>
</gene>
<dbReference type="RefSeq" id="WP_144329266.1">
    <property type="nucleotide sequence ID" value="NZ_VJON01000053.1"/>
</dbReference>
<accession>A0A554X479</accession>
<name>A0A554X479_9BURK</name>
<dbReference type="InterPro" id="IPR007831">
    <property type="entry name" value="T2SS_GspE_N"/>
</dbReference>
<dbReference type="OrthoDB" id="9794615at2"/>
<keyword evidence="3" id="KW-1185">Reference proteome</keyword>
<dbReference type="InterPro" id="IPR037257">
    <property type="entry name" value="T2SS_E_N_sf"/>
</dbReference>
<dbReference type="Pfam" id="PF05157">
    <property type="entry name" value="MshEN"/>
    <property type="match status" value="1"/>
</dbReference>